<feature type="transmembrane region" description="Helical" evidence="1">
    <location>
        <begin position="38"/>
        <end position="60"/>
    </location>
</feature>
<keyword evidence="1" id="KW-0812">Transmembrane</keyword>
<name>A0AAD2PSY6_MYCLR</name>
<protein>
    <submittedName>
        <fullName evidence="2">Uncharacterized protein</fullName>
    </submittedName>
</protein>
<reference evidence="2 3" key="1">
    <citation type="submission" date="2018-05" db="EMBL/GenBank/DDBJ databases">
        <title>Evolution of small genomes with special reference to Mycobacterium leprae.</title>
        <authorList>
            <person name="Mohanty P.S."/>
            <person name="Bansal A.K."/>
            <person name="Gupta U.D."/>
            <person name="Naaz F."/>
            <person name="Dwivedi V.D."/>
            <person name="Singh H."/>
            <person name="Gupta G."/>
            <person name="Sharma S."/>
            <person name="Arora M."/>
        </authorList>
    </citation>
    <scope>NUCLEOTIDE SEQUENCE [LARGE SCALE GENOMIC DNA]</scope>
    <source>
        <strain evidence="2 3">MRHRU-235-G</strain>
    </source>
</reference>
<gene>
    <name evidence="2" type="ORF">DIJ64_08300</name>
</gene>
<accession>A0AAD2PSY6</accession>
<dbReference type="Pfam" id="PF01554">
    <property type="entry name" value="MatE"/>
    <property type="match status" value="1"/>
</dbReference>
<organism evidence="2 3">
    <name type="scientific">Mycobacterium leprae</name>
    <dbReference type="NCBI Taxonomy" id="1769"/>
    <lineage>
        <taxon>Bacteria</taxon>
        <taxon>Bacillati</taxon>
        <taxon>Actinomycetota</taxon>
        <taxon>Actinomycetes</taxon>
        <taxon>Mycobacteriales</taxon>
        <taxon>Mycobacteriaceae</taxon>
        <taxon>Mycobacterium</taxon>
    </lineage>
</organism>
<sequence length="76" mass="8397">MWLLNFTRIVFQISIGLSQASSIPISRVLGQGNRERVHQVAAVVLVFGAITTVTIGMLYLTTPIWMLRPFLDPVAA</sequence>
<evidence type="ECO:0000256" key="1">
    <source>
        <dbReference type="SAM" id="Phobius"/>
    </source>
</evidence>
<proteinExistence type="predicted"/>
<dbReference type="GO" id="GO:0042910">
    <property type="term" value="F:xenobiotic transmembrane transporter activity"/>
    <property type="evidence" value="ECO:0007669"/>
    <property type="project" value="InterPro"/>
</dbReference>
<keyword evidence="1" id="KW-1133">Transmembrane helix</keyword>
<dbReference type="EMBL" id="CP029543">
    <property type="protein sequence ID" value="AWV48064.1"/>
    <property type="molecule type" value="Genomic_DNA"/>
</dbReference>
<keyword evidence="1" id="KW-0472">Membrane</keyword>
<dbReference type="Proteomes" id="UP000249682">
    <property type="component" value="Chromosome"/>
</dbReference>
<dbReference type="GO" id="GO:0015297">
    <property type="term" value="F:antiporter activity"/>
    <property type="evidence" value="ECO:0007669"/>
    <property type="project" value="InterPro"/>
</dbReference>
<dbReference type="InterPro" id="IPR002528">
    <property type="entry name" value="MATE_fam"/>
</dbReference>
<evidence type="ECO:0000313" key="3">
    <source>
        <dbReference type="Proteomes" id="UP000249682"/>
    </source>
</evidence>
<evidence type="ECO:0000313" key="2">
    <source>
        <dbReference type="EMBL" id="AWV48064.1"/>
    </source>
</evidence>
<dbReference type="AlphaFoldDB" id="A0AAD2PSY6"/>
<dbReference type="GO" id="GO:0016020">
    <property type="term" value="C:membrane"/>
    <property type="evidence" value="ECO:0007669"/>
    <property type="project" value="InterPro"/>
</dbReference>